<evidence type="ECO:0000313" key="1">
    <source>
        <dbReference type="EMBL" id="PIC50998.1"/>
    </source>
</evidence>
<dbReference type="AlphaFoldDB" id="A0A2G5VGU9"/>
<reference evidence="2" key="1">
    <citation type="submission" date="2017-10" db="EMBL/GenBank/DDBJ databases">
        <title>Rapid genome shrinkage in a self-fertile nematode reveals novel sperm competition proteins.</title>
        <authorList>
            <person name="Yin D."/>
            <person name="Schwarz E.M."/>
            <person name="Thomas C.G."/>
            <person name="Felde R.L."/>
            <person name="Korf I.F."/>
            <person name="Cutter A.D."/>
            <person name="Schartner C.M."/>
            <person name="Ralston E.J."/>
            <person name="Meyer B.J."/>
            <person name="Haag E.S."/>
        </authorList>
    </citation>
    <scope>NUCLEOTIDE SEQUENCE [LARGE SCALE GENOMIC DNA]</scope>
    <source>
        <strain evidence="2">JU1422</strain>
    </source>
</reference>
<organism evidence="1 2">
    <name type="scientific">Caenorhabditis nigoni</name>
    <dbReference type="NCBI Taxonomy" id="1611254"/>
    <lineage>
        <taxon>Eukaryota</taxon>
        <taxon>Metazoa</taxon>
        <taxon>Ecdysozoa</taxon>
        <taxon>Nematoda</taxon>
        <taxon>Chromadorea</taxon>
        <taxon>Rhabditida</taxon>
        <taxon>Rhabditina</taxon>
        <taxon>Rhabditomorpha</taxon>
        <taxon>Rhabditoidea</taxon>
        <taxon>Rhabditidae</taxon>
        <taxon>Peloderinae</taxon>
        <taxon>Caenorhabditis</taxon>
    </lineage>
</organism>
<dbReference type="OrthoDB" id="5910451at2759"/>
<dbReference type="EMBL" id="PDUG01000001">
    <property type="protein sequence ID" value="PIC50998.1"/>
    <property type="molecule type" value="Genomic_DNA"/>
</dbReference>
<dbReference type="InterPro" id="IPR021942">
    <property type="entry name" value="DUF3557"/>
</dbReference>
<name>A0A2G5VGU9_9PELO</name>
<keyword evidence="2" id="KW-1185">Reference proteome</keyword>
<dbReference type="PANTHER" id="PTHR31379:SF1">
    <property type="entry name" value="F-BOX C PROTEIN-RELATED"/>
    <property type="match status" value="1"/>
</dbReference>
<accession>A0A2G5VGU9</accession>
<sequence length="147" mass="16955">MPQPLLLNGLRRTVFEYMEPNFRFHLSLHLPSLRSIEKGTCLKIKELIFKDNTITIDKTEYKLGIYRKYEIEGLFKTNGTVYHDVDEFGYTENTNGIMMSGDVFMNNAIKSIGDGIREIRLEDGISGGDEQEGTTQMQIYFKIDNQT</sequence>
<dbReference type="Proteomes" id="UP000230233">
    <property type="component" value="Chromosome I"/>
</dbReference>
<dbReference type="PANTHER" id="PTHR31379">
    <property type="entry name" value="F-BOX C PROTEIN-RELATED-RELATED"/>
    <property type="match status" value="1"/>
</dbReference>
<gene>
    <name evidence="1" type="primary">Cnig_chr_I.g168</name>
    <name evidence="1" type="ORF">B9Z55_000168</name>
</gene>
<proteinExistence type="predicted"/>
<comment type="caution">
    <text evidence="1">The sequence shown here is derived from an EMBL/GenBank/DDBJ whole genome shotgun (WGS) entry which is preliminary data.</text>
</comment>
<protein>
    <submittedName>
        <fullName evidence="1">Uncharacterized protein</fullName>
    </submittedName>
</protein>
<evidence type="ECO:0000313" key="2">
    <source>
        <dbReference type="Proteomes" id="UP000230233"/>
    </source>
</evidence>